<organism evidence="1 2">
    <name type="scientific">Laccaria amethystina LaAM-08-1</name>
    <dbReference type="NCBI Taxonomy" id="1095629"/>
    <lineage>
        <taxon>Eukaryota</taxon>
        <taxon>Fungi</taxon>
        <taxon>Dikarya</taxon>
        <taxon>Basidiomycota</taxon>
        <taxon>Agaricomycotina</taxon>
        <taxon>Agaricomycetes</taxon>
        <taxon>Agaricomycetidae</taxon>
        <taxon>Agaricales</taxon>
        <taxon>Agaricineae</taxon>
        <taxon>Hydnangiaceae</taxon>
        <taxon>Laccaria</taxon>
    </lineage>
</organism>
<reference evidence="1 2" key="1">
    <citation type="submission" date="2014-04" db="EMBL/GenBank/DDBJ databases">
        <authorList>
            <consortium name="DOE Joint Genome Institute"/>
            <person name="Kuo A."/>
            <person name="Kohler A."/>
            <person name="Nagy L.G."/>
            <person name="Floudas D."/>
            <person name="Copeland A."/>
            <person name="Barry K.W."/>
            <person name="Cichocki N."/>
            <person name="Veneault-Fourrey C."/>
            <person name="LaButti K."/>
            <person name="Lindquist E.A."/>
            <person name="Lipzen A."/>
            <person name="Lundell T."/>
            <person name="Morin E."/>
            <person name="Murat C."/>
            <person name="Sun H."/>
            <person name="Tunlid A."/>
            <person name="Henrissat B."/>
            <person name="Grigoriev I.V."/>
            <person name="Hibbett D.S."/>
            <person name="Martin F."/>
            <person name="Nordberg H.P."/>
            <person name="Cantor M.N."/>
            <person name="Hua S.X."/>
        </authorList>
    </citation>
    <scope>NUCLEOTIDE SEQUENCE [LARGE SCALE GENOMIC DNA]</scope>
    <source>
        <strain evidence="1 2">LaAM-08-1</strain>
    </source>
</reference>
<name>A0A0C9X104_9AGAR</name>
<dbReference type="AlphaFoldDB" id="A0A0C9X104"/>
<gene>
    <name evidence="1" type="ORF">K443DRAFT_15402</name>
</gene>
<sequence>MAGNAANIAPTVLEECDWDGSVKFDVPKGWLSVTDYENELLPELEGDDLIESLCSQMKYRKKSVLSSGKRRNKIEGWDTMACPAEPNGGLGSMHEKRLPTMKFFERGGAMMRGYFTSVPIKQPVTNAVLTRTVDEHCEIEEDECEFLTGYWSDTSDVDEDKVLLEDTSPITVNSLSMMPLQSNIACPKFPIRAPPPLKHHRLEIPVWVVRKEAQEAQEKKLWEAYKDIQRQIKSAHPKFVCGVNSLQAYRAHTIQTHLHLKKMAIDASKQAAESQGFAENWGG</sequence>
<dbReference type="EMBL" id="KN839240">
    <property type="protein sequence ID" value="KIJ90242.1"/>
    <property type="molecule type" value="Genomic_DNA"/>
</dbReference>
<dbReference type="Proteomes" id="UP000054477">
    <property type="component" value="Unassembled WGS sequence"/>
</dbReference>
<reference evidence="2" key="2">
    <citation type="submission" date="2015-01" db="EMBL/GenBank/DDBJ databases">
        <title>Evolutionary Origins and Diversification of the Mycorrhizal Mutualists.</title>
        <authorList>
            <consortium name="DOE Joint Genome Institute"/>
            <consortium name="Mycorrhizal Genomics Consortium"/>
            <person name="Kohler A."/>
            <person name="Kuo A."/>
            <person name="Nagy L.G."/>
            <person name="Floudas D."/>
            <person name="Copeland A."/>
            <person name="Barry K.W."/>
            <person name="Cichocki N."/>
            <person name="Veneault-Fourrey C."/>
            <person name="LaButti K."/>
            <person name="Lindquist E.A."/>
            <person name="Lipzen A."/>
            <person name="Lundell T."/>
            <person name="Morin E."/>
            <person name="Murat C."/>
            <person name="Riley R."/>
            <person name="Ohm R."/>
            <person name="Sun H."/>
            <person name="Tunlid A."/>
            <person name="Henrissat B."/>
            <person name="Grigoriev I.V."/>
            <person name="Hibbett D.S."/>
            <person name="Martin F."/>
        </authorList>
    </citation>
    <scope>NUCLEOTIDE SEQUENCE [LARGE SCALE GENOMIC DNA]</scope>
    <source>
        <strain evidence="2">LaAM-08-1</strain>
    </source>
</reference>
<dbReference type="HOGENOM" id="CLU_915770_0_0_1"/>
<evidence type="ECO:0000313" key="2">
    <source>
        <dbReference type="Proteomes" id="UP000054477"/>
    </source>
</evidence>
<proteinExistence type="predicted"/>
<protein>
    <submittedName>
        <fullName evidence="1">Uncharacterized protein</fullName>
    </submittedName>
</protein>
<keyword evidence="2" id="KW-1185">Reference proteome</keyword>
<evidence type="ECO:0000313" key="1">
    <source>
        <dbReference type="EMBL" id="KIJ90242.1"/>
    </source>
</evidence>
<accession>A0A0C9X104</accession>